<dbReference type="UniPathway" id="UPA00068">
    <property type="reaction ID" value="UER00114"/>
</dbReference>
<dbReference type="PANTHER" id="PTHR43814">
    <property type="entry name" value="ARGININOSUCCINATE LYASE"/>
    <property type="match status" value="1"/>
</dbReference>
<dbReference type="FunFam" id="1.10.40.30:FF:000001">
    <property type="entry name" value="Argininosuccinate lyase"/>
    <property type="match status" value="1"/>
</dbReference>
<evidence type="ECO:0000313" key="10">
    <source>
        <dbReference type="Proteomes" id="UP000520814"/>
    </source>
</evidence>
<dbReference type="EC" id="4.3.2.1" evidence="2 6"/>
<evidence type="ECO:0000256" key="4">
    <source>
        <dbReference type="ARBA" id="ARBA00022605"/>
    </source>
</evidence>
<dbReference type="EMBL" id="JACHGW010000001">
    <property type="protein sequence ID" value="MBB6048244.1"/>
    <property type="molecule type" value="Genomic_DNA"/>
</dbReference>
<sequence length="459" mass="50118">MALWGGRFEGTTDALVWTFNQSLPFDQRLWREDITGSIAHAKMLGRQGIVPESDAAKIVAGLEALYADLASGAASLPPEAEDIHSAVESMLFARLGKEVAGKLHTARSRNDQIATDVRLWLRTALDELQSELTKLRVQLVALAEANLGTVLPGRTHHQHAQPVLLSHHLLAYFWMLSRDDERLADCRKRLNRLPLGAGALAGTPFPIDREFVAKELGFDGVCPNSLDAVADRDFAVEFCADASLLQLHLSRLAEELVLWSAPEFGFVELADSVTTGSSIMPQKKNPDVAELIRGKTGRVYGDLTTLLTLMKGLVLTYNKDMQEDKEPLFDAADTVTLCVSLMHRMLETAAFKPERMKQAMRGDFSTATDLADALAADGVPFREAHEIVGRIVRGCIAEKIGLEDLTLEALQAYDPRFTATALDAITPEASANARTSQGGTARVAVEAQLQLARASLEQH</sequence>
<evidence type="ECO:0000259" key="7">
    <source>
        <dbReference type="Pfam" id="PF00206"/>
    </source>
</evidence>
<dbReference type="FunFam" id="1.10.275.10:FF:000002">
    <property type="entry name" value="Argininosuccinate lyase"/>
    <property type="match status" value="1"/>
</dbReference>
<dbReference type="InterPro" id="IPR029419">
    <property type="entry name" value="Arg_succ_lyase_C"/>
</dbReference>
<dbReference type="PANTHER" id="PTHR43814:SF1">
    <property type="entry name" value="ARGININOSUCCINATE LYASE"/>
    <property type="match status" value="1"/>
</dbReference>
<evidence type="ECO:0000256" key="3">
    <source>
        <dbReference type="ARBA" id="ARBA00022571"/>
    </source>
</evidence>
<comment type="similarity">
    <text evidence="6">Belongs to the lyase 1 family. Argininosuccinate lyase subfamily.</text>
</comment>
<dbReference type="AlphaFoldDB" id="A0A7W9W3B5"/>
<name>A0A7W9W3B5_ARMRO</name>
<dbReference type="CDD" id="cd01359">
    <property type="entry name" value="Argininosuccinate_lyase"/>
    <property type="match status" value="1"/>
</dbReference>
<dbReference type="GO" id="GO:0004056">
    <property type="term" value="F:argininosuccinate lyase activity"/>
    <property type="evidence" value="ECO:0007669"/>
    <property type="project" value="UniProtKB-UniRule"/>
</dbReference>
<dbReference type="Pfam" id="PF14698">
    <property type="entry name" value="ASL_C2"/>
    <property type="match status" value="1"/>
</dbReference>
<evidence type="ECO:0000259" key="8">
    <source>
        <dbReference type="Pfam" id="PF14698"/>
    </source>
</evidence>
<evidence type="ECO:0000313" key="9">
    <source>
        <dbReference type="EMBL" id="MBB6048244.1"/>
    </source>
</evidence>
<dbReference type="InterPro" id="IPR020557">
    <property type="entry name" value="Fumarate_lyase_CS"/>
</dbReference>
<comment type="caution">
    <text evidence="9">The sequence shown here is derived from an EMBL/GenBank/DDBJ whole genome shotgun (WGS) entry which is preliminary data.</text>
</comment>
<dbReference type="Pfam" id="PF00206">
    <property type="entry name" value="Lyase_1"/>
    <property type="match status" value="1"/>
</dbReference>
<evidence type="ECO:0000256" key="6">
    <source>
        <dbReference type="HAMAP-Rule" id="MF_00006"/>
    </source>
</evidence>
<dbReference type="GO" id="GO:0042450">
    <property type="term" value="P:L-arginine biosynthetic process via ornithine"/>
    <property type="evidence" value="ECO:0007669"/>
    <property type="project" value="UniProtKB-UniRule"/>
</dbReference>
<evidence type="ECO:0000256" key="2">
    <source>
        <dbReference type="ARBA" id="ARBA00012338"/>
    </source>
</evidence>
<dbReference type="PRINTS" id="PR00149">
    <property type="entry name" value="FUMRATELYASE"/>
</dbReference>
<dbReference type="InterPro" id="IPR008948">
    <property type="entry name" value="L-Aspartase-like"/>
</dbReference>
<evidence type="ECO:0000256" key="5">
    <source>
        <dbReference type="ARBA" id="ARBA00023239"/>
    </source>
</evidence>
<gene>
    <name evidence="6" type="primary">argH</name>
    <name evidence="9" type="ORF">HNQ39_000006</name>
</gene>
<keyword evidence="10" id="KW-1185">Reference proteome</keyword>
<dbReference type="InterPro" id="IPR009049">
    <property type="entry name" value="Argininosuccinate_lyase"/>
</dbReference>
<reference evidence="9 10" key="1">
    <citation type="submission" date="2020-08" db="EMBL/GenBank/DDBJ databases">
        <title>Genomic Encyclopedia of Type Strains, Phase IV (KMG-IV): sequencing the most valuable type-strain genomes for metagenomic binning, comparative biology and taxonomic classification.</title>
        <authorList>
            <person name="Goeker M."/>
        </authorList>
    </citation>
    <scope>NUCLEOTIDE SEQUENCE [LARGE SCALE GENOMIC DNA]</scope>
    <source>
        <strain evidence="9 10">DSM 23562</strain>
    </source>
</reference>
<dbReference type="Gene3D" id="1.10.275.10">
    <property type="entry name" value="Fumarase/aspartase (N-terminal domain)"/>
    <property type="match status" value="1"/>
</dbReference>
<organism evidence="9 10">
    <name type="scientific">Armatimonas rosea</name>
    <dbReference type="NCBI Taxonomy" id="685828"/>
    <lineage>
        <taxon>Bacteria</taxon>
        <taxon>Bacillati</taxon>
        <taxon>Armatimonadota</taxon>
        <taxon>Armatimonadia</taxon>
        <taxon>Armatimonadales</taxon>
        <taxon>Armatimonadaceae</taxon>
        <taxon>Armatimonas</taxon>
    </lineage>
</organism>
<keyword evidence="4 6" id="KW-0028">Amino-acid biosynthesis</keyword>
<dbReference type="FunFam" id="1.20.200.10:FF:000015">
    <property type="entry name" value="argininosuccinate lyase isoform X2"/>
    <property type="match status" value="1"/>
</dbReference>
<feature type="domain" description="Argininosuccinate lyase C-terminal" evidence="8">
    <location>
        <begin position="364"/>
        <end position="431"/>
    </location>
</feature>
<dbReference type="NCBIfam" id="TIGR00838">
    <property type="entry name" value="argH"/>
    <property type="match status" value="1"/>
</dbReference>
<dbReference type="Proteomes" id="UP000520814">
    <property type="component" value="Unassembled WGS sequence"/>
</dbReference>
<protein>
    <recommendedName>
        <fullName evidence="2 6">Argininosuccinate lyase</fullName>
        <shortName evidence="6">ASAL</shortName>
        <ecNumber evidence="2 6">4.3.2.1</ecNumber>
    </recommendedName>
    <alternativeName>
        <fullName evidence="6">Arginosuccinase</fullName>
    </alternativeName>
</protein>
<dbReference type="Gene3D" id="1.20.200.10">
    <property type="entry name" value="Fumarase/aspartase (Central domain)"/>
    <property type="match status" value="1"/>
</dbReference>
<dbReference type="GO" id="GO:0005829">
    <property type="term" value="C:cytosol"/>
    <property type="evidence" value="ECO:0007669"/>
    <property type="project" value="TreeGrafter"/>
</dbReference>
<dbReference type="PROSITE" id="PS00163">
    <property type="entry name" value="FUMARATE_LYASES"/>
    <property type="match status" value="1"/>
</dbReference>
<dbReference type="HAMAP" id="MF_00006">
    <property type="entry name" value="Arg_succ_lyase"/>
    <property type="match status" value="1"/>
</dbReference>
<dbReference type="Gene3D" id="1.10.40.30">
    <property type="entry name" value="Fumarase/aspartase (C-terminal domain)"/>
    <property type="match status" value="1"/>
</dbReference>
<accession>A0A7W9W3B5</accession>
<keyword evidence="5 6" id="KW-0456">Lyase</keyword>
<evidence type="ECO:0000256" key="1">
    <source>
        <dbReference type="ARBA" id="ARBA00004941"/>
    </source>
</evidence>
<comment type="subcellular location">
    <subcellularLocation>
        <location evidence="6">Cytoplasm</location>
    </subcellularLocation>
</comment>
<keyword evidence="3 6" id="KW-0055">Arginine biosynthesis</keyword>
<dbReference type="InterPro" id="IPR024083">
    <property type="entry name" value="Fumarase/histidase_N"/>
</dbReference>
<proteinExistence type="inferred from homology"/>
<dbReference type="InterPro" id="IPR022761">
    <property type="entry name" value="Fumarate_lyase_N"/>
</dbReference>
<feature type="domain" description="Fumarate lyase N-terminal" evidence="7">
    <location>
        <begin position="6"/>
        <end position="301"/>
    </location>
</feature>
<dbReference type="SUPFAM" id="SSF48557">
    <property type="entry name" value="L-aspartase-like"/>
    <property type="match status" value="1"/>
</dbReference>
<dbReference type="InterPro" id="IPR000362">
    <property type="entry name" value="Fumarate_lyase_fam"/>
</dbReference>
<dbReference type="RefSeq" id="WP_184191619.1">
    <property type="nucleotide sequence ID" value="NZ_JACHGW010000001.1"/>
</dbReference>
<comment type="pathway">
    <text evidence="1 6">Amino-acid biosynthesis; L-arginine biosynthesis; L-arginine from L-ornithine and carbamoyl phosphate: step 3/3.</text>
</comment>
<keyword evidence="6" id="KW-0963">Cytoplasm</keyword>
<dbReference type="PRINTS" id="PR00145">
    <property type="entry name" value="ARGSUCLYASE"/>
</dbReference>
<comment type="catalytic activity">
    <reaction evidence="6">
        <text>2-(N(omega)-L-arginino)succinate = fumarate + L-arginine</text>
        <dbReference type="Rhea" id="RHEA:24020"/>
        <dbReference type="ChEBI" id="CHEBI:29806"/>
        <dbReference type="ChEBI" id="CHEBI:32682"/>
        <dbReference type="ChEBI" id="CHEBI:57472"/>
        <dbReference type="EC" id="4.3.2.1"/>
    </reaction>
</comment>